<feature type="transmembrane region" description="Helical" evidence="6">
    <location>
        <begin position="111"/>
        <end position="134"/>
    </location>
</feature>
<feature type="transmembrane region" description="Helical" evidence="6">
    <location>
        <begin position="232"/>
        <end position="250"/>
    </location>
</feature>
<feature type="transmembrane region" description="Helical" evidence="6">
    <location>
        <begin position="140"/>
        <end position="160"/>
    </location>
</feature>
<protein>
    <recommendedName>
        <fullName evidence="7">EamA domain-containing protein</fullName>
    </recommendedName>
</protein>
<dbReference type="InterPro" id="IPR000620">
    <property type="entry name" value="EamA_dom"/>
</dbReference>
<reference evidence="8" key="1">
    <citation type="submission" date="2020-06" db="EMBL/GenBank/DDBJ databases">
        <title>WGS assembly of Ceratodon purpureus strain R40.</title>
        <authorList>
            <person name="Carey S.B."/>
            <person name="Jenkins J."/>
            <person name="Shu S."/>
            <person name="Lovell J.T."/>
            <person name="Sreedasyam A."/>
            <person name="Maumus F."/>
            <person name="Tiley G.P."/>
            <person name="Fernandez-Pozo N."/>
            <person name="Barry K."/>
            <person name="Chen C."/>
            <person name="Wang M."/>
            <person name="Lipzen A."/>
            <person name="Daum C."/>
            <person name="Saski C.A."/>
            <person name="Payton A.C."/>
            <person name="Mcbreen J.C."/>
            <person name="Conrad R.E."/>
            <person name="Kollar L.M."/>
            <person name="Olsson S."/>
            <person name="Huttunen S."/>
            <person name="Landis J.B."/>
            <person name="Wickett N.J."/>
            <person name="Johnson M.G."/>
            <person name="Rensing S.A."/>
            <person name="Grimwood J."/>
            <person name="Schmutz J."/>
            <person name="Mcdaniel S.F."/>
        </authorList>
    </citation>
    <scope>NUCLEOTIDE SEQUENCE</scope>
    <source>
        <strain evidence="8">R40</strain>
    </source>
</reference>
<feature type="transmembrane region" description="Helical" evidence="6">
    <location>
        <begin position="172"/>
        <end position="192"/>
    </location>
</feature>
<feature type="transmembrane region" description="Helical" evidence="6">
    <location>
        <begin position="330"/>
        <end position="349"/>
    </location>
</feature>
<feature type="domain" description="EamA" evidence="7">
    <location>
        <begin position="53"/>
        <end position="190"/>
    </location>
</feature>
<evidence type="ECO:0000313" key="8">
    <source>
        <dbReference type="EMBL" id="KAG0584772.1"/>
    </source>
</evidence>
<dbReference type="GO" id="GO:0022857">
    <property type="term" value="F:transmembrane transporter activity"/>
    <property type="evidence" value="ECO:0007669"/>
    <property type="project" value="InterPro"/>
</dbReference>
<evidence type="ECO:0000256" key="5">
    <source>
        <dbReference type="ARBA" id="ARBA00023136"/>
    </source>
</evidence>
<dbReference type="PANTHER" id="PTHR31218">
    <property type="entry name" value="WAT1-RELATED PROTEIN"/>
    <property type="match status" value="1"/>
</dbReference>
<evidence type="ECO:0000256" key="2">
    <source>
        <dbReference type="ARBA" id="ARBA00007635"/>
    </source>
</evidence>
<evidence type="ECO:0000259" key="7">
    <source>
        <dbReference type="Pfam" id="PF00892"/>
    </source>
</evidence>
<keyword evidence="3 6" id="KW-0812">Transmembrane</keyword>
<feature type="transmembrane region" description="Helical" evidence="6">
    <location>
        <begin position="48"/>
        <end position="66"/>
    </location>
</feature>
<proteinExistence type="inferred from homology"/>
<dbReference type="GO" id="GO:0016020">
    <property type="term" value="C:membrane"/>
    <property type="evidence" value="ECO:0007669"/>
    <property type="project" value="UniProtKB-SubCell"/>
</dbReference>
<evidence type="ECO:0000256" key="4">
    <source>
        <dbReference type="ARBA" id="ARBA00022989"/>
    </source>
</evidence>
<dbReference type="AlphaFoldDB" id="A0A8T0INJ2"/>
<keyword evidence="9" id="KW-1185">Reference proteome</keyword>
<keyword evidence="4 6" id="KW-1133">Transmembrane helix</keyword>
<organism evidence="8 9">
    <name type="scientific">Ceratodon purpureus</name>
    <name type="common">Fire moss</name>
    <name type="synonym">Dicranum purpureum</name>
    <dbReference type="NCBI Taxonomy" id="3225"/>
    <lineage>
        <taxon>Eukaryota</taxon>
        <taxon>Viridiplantae</taxon>
        <taxon>Streptophyta</taxon>
        <taxon>Embryophyta</taxon>
        <taxon>Bryophyta</taxon>
        <taxon>Bryophytina</taxon>
        <taxon>Bryopsida</taxon>
        <taxon>Dicranidae</taxon>
        <taxon>Pseudoditrichales</taxon>
        <taxon>Ditrichaceae</taxon>
        <taxon>Ceratodon</taxon>
    </lineage>
</organism>
<feature type="transmembrane region" description="Helical" evidence="6">
    <location>
        <begin position="291"/>
        <end position="318"/>
    </location>
</feature>
<comment type="caution">
    <text evidence="8">The sequence shown here is derived from an EMBL/GenBank/DDBJ whole genome shotgun (WGS) entry which is preliminary data.</text>
</comment>
<dbReference type="InterPro" id="IPR030184">
    <property type="entry name" value="WAT1-related"/>
</dbReference>
<keyword evidence="5 6" id="KW-0472">Membrane</keyword>
<evidence type="ECO:0000256" key="6">
    <source>
        <dbReference type="SAM" id="Phobius"/>
    </source>
</evidence>
<comment type="subcellular location">
    <subcellularLocation>
        <location evidence="1">Membrane</location>
        <topology evidence="1">Multi-pass membrane protein</topology>
    </subcellularLocation>
</comment>
<gene>
    <name evidence="8" type="ORF">KC19_3G233100</name>
</gene>
<feature type="transmembrane region" description="Helical" evidence="6">
    <location>
        <begin position="262"/>
        <end position="285"/>
    </location>
</feature>
<feature type="domain" description="EamA" evidence="7">
    <location>
        <begin position="234"/>
        <end position="374"/>
    </location>
</feature>
<evidence type="ECO:0000256" key="1">
    <source>
        <dbReference type="ARBA" id="ARBA00004141"/>
    </source>
</evidence>
<comment type="similarity">
    <text evidence="2">Belongs to the drug/metabolite transporter (DMT) superfamily. Plant drug/metabolite exporter (P-DME) (TC 2.A.7.4) family.</text>
</comment>
<accession>A0A8T0INJ2</accession>
<evidence type="ECO:0000313" key="9">
    <source>
        <dbReference type="Proteomes" id="UP000822688"/>
    </source>
</evidence>
<dbReference type="SUPFAM" id="SSF103481">
    <property type="entry name" value="Multidrug resistance efflux transporter EmrE"/>
    <property type="match status" value="2"/>
</dbReference>
<name>A0A8T0INJ2_CERPU</name>
<feature type="transmembrane region" description="Helical" evidence="6">
    <location>
        <begin position="355"/>
        <end position="375"/>
    </location>
</feature>
<feature type="transmembrane region" description="Helical" evidence="6">
    <location>
        <begin position="78"/>
        <end position="99"/>
    </location>
</feature>
<dbReference type="Proteomes" id="UP000822688">
    <property type="component" value="Chromosome 3"/>
</dbReference>
<sequence length="417" mass="45366">MGSSAGDGEYVAVGEEDVDVPEGGGLRKEGSQFIPNSMVTPKTHSIRVVHAALVLVQLGYAGLQMFSRVALDAGLNQFLLSMYRNMIAFAILGPVAYYFEREKRPPMTLKIFGGLNLLALTGVVGSQQLFLAGLQLTSPLMAAVSQNMIPVFTFLLAAALGLEEVNLRRREGVAKVIGTAVCICGAVIMSVYKGIALFGSGSDTPDVGYTQPFANLGAFLHHDIVNFSVNEYHLGIFFLIMNCVSWGVYLTYQAPVMKMYPALLSMTAGTYFFGFIQVGILGVISAGKLHFAKFILTSTAQIIGVLYAALIASTLNLLLQSWCVQKGGPFIVSLYVPLQMLMVAVLSVLLLKDTLYMGIVLGGALTVAGFYLVVYGQGLERRRKRNLFARVLEPHHDVYKIDIRQMSVDLKEHLLDN</sequence>
<evidence type="ECO:0000256" key="3">
    <source>
        <dbReference type="ARBA" id="ARBA00022692"/>
    </source>
</evidence>
<dbReference type="EMBL" id="CM026423">
    <property type="protein sequence ID" value="KAG0584772.1"/>
    <property type="molecule type" value="Genomic_DNA"/>
</dbReference>
<dbReference type="Pfam" id="PF00892">
    <property type="entry name" value="EamA"/>
    <property type="match status" value="2"/>
</dbReference>
<dbReference type="InterPro" id="IPR037185">
    <property type="entry name" value="EmrE-like"/>
</dbReference>